<accession>A0AAV5V657</accession>
<feature type="compositionally biased region" description="Basic and acidic residues" evidence="1">
    <location>
        <begin position="17"/>
        <end position="42"/>
    </location>
</feature>
<dbReference type="EMBL" id="BTSY01000002">
    <property type="protein sequence ID" value="GMT14039.1"/>
    <property type="molecule type" value="Genomic_DNA"/>
</dbReference>
<proteinExistence type="predicted"/>
<organism evidence="2 3">
    <name type="scientific">Pristionchus fissidentatus</name>
    <dbReference type="NCBI Taxonomy" id="1538716"/>
    <lineage>
        <taxon>Eukaryota</taxon>
        <taxon>Metazoa</taxon>
        <taxon>Ecdysozoa</taxon>
        <taxon>Nematoda</taxon>
        <taxon>Chromadorea</taxon>
        <taxon>Rhabditida</taxon>
        <taxon>Rhabditina</taxon>
        <taxon>Diplogasteromorpha</taxon>
        <taxon>Diplogasteroidea</taxon>
        <taxon>Neodiplogasteridae</taxon>
        <taxon>Pristionchus</taxon>
    </lineage>
</organism>
<name>A0AAV5V657_9BILA</name>
<feature type="non-terminal residue" evidence="2">
    <location>
        <position position="1"/>
    </location>
</feature>
<feature type="compositionally biased region" description="Acidic residues" evidence="1">
    <location>
        <begin position="131"/>
        <end position="141"/>
    </location>
</feature>
<evidence type="ECO:0000256" key="1">
    <source>
        <dbReference type="SAM" id="MobiDB-lite"/>
    </source>
</evidence>
<dbReference type="Proteomes" id="UP001432322">
    <property type="component" value="Unassembled WGS sequence"/>
</dbReference>
<feature type="non-terminal residue" evidence="2">
    <location>
        <position position="141"/>
    </location>
</feature>
<reference evidence="2" key="1">
    <citation type="submission" date="2023-10" db="EMBL/GenBank/DDBJ databases">
        <title>Genome assembly of Pristionchus species.</title>
        <authorList>
            <person name="Yoshida K."/>
            <person name="Sommer R.J."/>
        </authorList>
    </citation>
    <scope>NUCLEOTIDE SEQUENCE</scope>
    <source>
        <strain evidence="2">RS5133</strain>
    </source>
</reference>
<feature type="region of interest" description="Disordered" evidence="1">
    <location>
        <begin position="1"/>
        <end position="141"/>
    </location>
</feature>
<gene>
    <name evidence="2" type="ORF">PFISCL1PPCAC_5336</name>
</gene>
<evidence type="ECO:0000313" key="3">
    <source>
        <dbReference type="Proteomes" id="UP001432322"/>
    </source>
</evidence>
<protein>
    <submittedName>
        <fullName evidence="2">Uncharacterized protein</fullName>
    </submittedName>
</protein>
<comment type="caution">
    <text evidence="2">The sequence shown here is derived from an EMBL/GenBank/DDBJ whole genome shotgun (WGS) entry which is preliminary data.</text>
</comment>
<evidence type="ECO:0000313" key="2">
    <source>
        <dbReference type="EMBL" id="GMT14039.1"/>
    </source>
</evidence>
<dbReference type="AlphaFoldDB" id="A0AAV5V657"/>
<feature type="compositionally biased region" description="Polar residues" evidence="1">
    <location>
        <begin position="96"/>
        <end position="112"/>
    </location>
</feature>
<sequence>VSDEALDSIVSSSDSNRFADDREDLTRQIRWQSVRERDKSRDGANNNPLRRTGTLPAMRKDSPDDDMDANRSSPITEPLFNPASPHYLCVPRGHISGSQNSSKFGTSPSVMSMGSEPESCLDDIPYLHGAEDEDEIDFGNG</sequence>
<keyword evidence="3" id="KW-1185">Reference proteome</keyword>